<dbReference type="GO" id="GO:0005737">
    <property type="term" value="C:cytoplasm"/>
    <property type="evidence" value="ECO:0007669"/>
    <property type="project" value="TreeGrafter"/>
</dbReference>
<evidence type="ECO:0000313" key="2">
    <source>
        <dbReference type="EnsemblMetazoa" id="CJA36540b.1"/>
    </source>
</evidence>
<evidence type="ECO:0000313" key="3">
    <source>
        <dbReference type="Proteomes" id="UP000005237"/>
    </source>
</evidence>
<name>A0A8R1ELK0_CAEJA</name>
<organism evidence="2 3">
    <name type="scientific">Caenorhabditis japonica</name>
    <dbReference type="NCBI Taxonomy" id="281687"/>
    <lineage>
        <taxon>Eukaryota</taxon>
        <taxon>Metazoa</taxon>
        <taxon>Ecdysozoa</taxon>
        <taxon>Nematoda</taxon>
        <taxon>Chromadorea</taxon>
        <taxon>Rhabditida</taxon>
        <taxon>Rhabditina</taxon>
        <taxon>Rhabditomorpha</taxon>
        <taxon>Rhabditoidea</taxon>
        <taxon>Rhabditidae</taxon>
        <taxon>Peloderinae</taxon>
        <taxon>Caenorhabditis</taxon>
    </lineage>
</organism>
<accession>A0A8R1ELK0</accession>
<reference evidence="2" key="2">
    <citation type="submission" date="2022-06" db="UniProtKB">
        <authorList>
            <consortium name="EnsemblMetazoa"/>
        </authorList>
    </citation>
    <scope>IDENTIFICATION</scope>
    <source>
        <strain evidence="2">DF5081</strain>
    </source>
</reference>
<feature type="region of interest" description="Disordered" evidence="1">
    <location>
        <begin position="1"/>
        <end position="65"/>
    </location>
</feature>
<dbReference type="Proteomes" id="UP000005237">
    <property type="component" value="Unassembled WGS sequence"/>
</dbReference>
<keyword evidence="3" id="KW-1185">Reference proteome</keyword>
<dbReference type="EnsemblMetazoa" id="CJA36540b.1">
    <property type="protein sequence ID" value="CJA36540b.1"/>
    <property type="gene ID" value="WBGene00212387"/>
</dbReference>
<sequence length="325" mass="36939">MSRSLHSLNPPPIQNGHRRQHSSPGYLHQYQQPRAVNPRRRRNTAKDFDMGLRPPKFKHRSPYYQTSGSLNQKDLRMIIIEAESRVLYDTASVIPVKYGLNPSARSRSSCGEFQFLRRRKDTVKLSQMIFGAVPNAKSSESFRIHVLEDEEMILVSKTFCIPKHFKGDIFADHASSDSDSQCTVKSLDGWRTKKSIMTTPETFNRVRHISITFGDEETDSHAGSSSSSMSLPRAFSPPHRISKARRRQLAVTTSLSETCAIPIPSGMKTRSRMSSISSTHHEEEHHLVTGQHVRNVALGILVPIEKRLFLMQRTATEGLRHRLEK</sequence>
<reference evidence="3" key="1">
    <citation type="submission" date="2010-08" db="EMBL/GenBank/DDBJ databases">
        <authorList>
            <consortium name="Caenorhabditis japonica Sequencing Consortium"/>
            <person name="Wilson R.K."/>
        </authorList>
    </citation>
    <scope>NUCLEOTIDE SEQUENCE [LARGE SCALE GENOMIC DNA]</scope>
    <source>
        <strain evidence="3">DF5081</strain>
    </source>
</reference>
<protein>
    <submittedName>
        <fullName evidence="2">Uncharacterized protein</fullName>
    </submittedName>
</protein>
<dbReference type="AlphaFoldDB" id="A0A8R1ELK0"/>
<dbReference type="PANTHER" id="PTHR21634:SF9">
    <property type="entry name" value="RE13835P"/>
    <property type="match status" value="1"/>
</dbReference>
<proteinExistence type="predicted"/>
<dbReference type="PANTHER" id="PTHR21634">
    <property type="entry name" value="RE13835P"/>
    <property type="match status" value="1"/>
</dbReference>
<evidence type="ECO:0000256" key="1">
    <source>
        <dbReference type="SAM" id="MobiDB-lite"/>
    </source>
</evidence>
<dbReference type="GO" id="GO:0042030">
    <property type="term" value="F:ATPase inhibitor activity"/>
    <property type="evidence" value="ECO:0007669"/>
    <property type="project" value="TreeGrafter"/>
</dbReference>
<dbReference type="GO" id="GO:0051087">
    <property type="term" value="F:protein-folding chaperone binding"/>
    <property type="evidence" value="ECO:0007669"/>
    <property type="project" value="TreeGrafter"/>
</dbReference>
<feature type="region of interest" description="Disordered" evidence="1">
    <location>
        <begin position="214"/>
        <end position="241"/>
    </location>
</feature>